<dbReference type="PROSITE" id="PS52004">
    <property type="entry name" value="KS3_2"/>
    <property type="match status" value="1"/>
</dbReference>
<dbReference type="PROSITE" id="PS00606">
    <property type="entry name" value="KS3_1"/>
    <property type="match status" value="1"/>
</dbReference>
<evidence type="ECO:0000256" key="3">
    <source>
        <dbReference type="ARBA" id="ARBA00023315"/>
    </source>
</evidence>
<name>A0A7J0CFS5_9ACTN</name>
<comment type="similarity">
    <text evidence="1 4">Belongs to the thiolase-like superfamily. Beta-ketoacyl-ACP synthases family.</text>
</comment>
<evidence type="ECO:0000259" key="5">
    <source>
        <dbReference type="PROSITE" id="PS52004"/>
    </source>
</evidence>
<dbReference type="Pfam" id="PF02801">
    <property type="entry name" value="Ketoacyl-synt_C"/>
    <property type="match status" value="1"/>
</dbReference>
<organism evidence="6 7">
    <name type="scientific">Streptomyces fulvorobeus</name>
    <dbReference type="NCBI Taxonomy" id="284028"/>
    <lineage>
        <taxon>Bacteria</taxon>
        <taxon>Bacillati</taxon>
        <taxon>Actinomycetota</taxon>
        <taxon>Actinomycetes</taxon>
        <taxon>Kitasatosporales</taxon>
        <taxon>Streptomycetaceae</taxon>
        <taxon>Streptomyces</taxon>
    </lineage>
</organism>
<dbReference type="InterPro" id="IPR014030">
    <property type="entry name" value="Ketoacyl_synth_N"/>
</dbReference>
<dbReference type="FunFam" id="3.40.47.10:FF:000018">
    <property type="entry name" value="3-oxoacyl-[acyl-carrier-protein] synthase 2"/>
    <property type="match status" value="1"/>
</dbReference>
<sequence>MKAARGASSAAVTGVGLVTAAGIGAEQTWHRITRSTVPSGVGPHPALEGMPCDFAYTVGGFDSDALLGVATSRLMDRFAQMAVVAAREAVAAAGLNRDVWDGNRVAVVIGSGHGGLPFYDEQAAVLGERGPRRVSPKVGLLTPVSGAADSVCRDLGAGGPSFAVSTACASGTHALGTALQLLRAGACDIAIAGGAESVANRLLVAGANQLKALSTRRDDPAAACRPFDADRDGFVLGEGAGVLVLESLEHARARGATVLAQLAGYGAATDADATVAPAPDGAGLERALRAALADAGLDGADVDHVNAHGTATVVNDLVESAVIARVCGQGPLVTSTKAMTGHTLGPAGGSRPR</sequence>
<dbReference type="Pfam" id="PF00109">
    <property type="entry name" value="ketoacyl-synt"/>
    <property type="match status" value="1"/>
</dbReference>
<keyword evidence="2 4" id="KW-0808">Transferase</keyword>
<dbReference type="InterPro" id="IPR018201">
    <property type="entry name" value="Ketoacyl_synth_AS"/>
</dbReference>
<keyword evidence="3" id="KW-0012">Acyltransferase</keyword>
<dbReference type="SUPFAM" id="SSF53901">
    <property type="entry name" value="Thiolase-like"/>
    <property type="match status" value="2"/>
</dbReference>
<dbReference type="InterPro" id="IPR014031">
    <property type="entry name" value="Ketoacyl_synth_C"/>
</dbReference>
<dbReference type="GO" id="GO:0006633">
    <property type="term" value="P:fatty acid biosynthetic process"/>
    <property type="evidence" value="ECO:0007669"/>
    <property type="project" value="InterPro"/>
</dbReference>
<dbReference type="SMART" id="SM00825">
    <property type="entry name" value="PKS_KS"/>
    <property type="match status" value="1"/>
</dbReference>
<dbReference type="Proteomes" id="UP000498980">
    <property type="component" value="Unassembled WGS sequence"/>
</dbReference>
<dbReference type="PANTHER" id="PTHR11712:SF347">
    <property type="entry name" value="BETA KETOACYL-ACYL CARRIER PROTEIN SYNTHASE"/>
    <property type="match status" value="1"/>
</dbReference>
<dbReference type="InterPro" id="IPR020841">
    <property type="entry name" value="PKS_Beta-ketoAc_synthase_dom"/>
</dbReference>
<evidence type="ECO:0000256" key="1">
    <source>
        <dbReference type="ARBA" id="ARBA00008467"/>
    </source>
</evidence>
<protein>
    <submittedName>
        <fullName evidence="6">3-oxoacyl-ACP synthase</fullName>
    </submittedName>
</protein>
<evidence type="ECO:0000313" key="7">
    <source>
        <dbReference type="Proteomes" id="UP000498980"/>
    </source>
</evidence>
<dbReference type="Gene3D" id="3.40.47.10">
    <property type="match status" value="2"/>
</dbReference>
<dbReference type="EMBL" id="BLWC01000001">
    <property type="protein sequence ID" value="GFN01098.1"/>
    <property type="molecule type" value="Genomic_DNA"/>
</dbReference>
<dbReference type="GO" id="GO:0004315">
    <property type="term" value="F:3-oxoacyl-[acyl-carrier-protein] synthase activity"/>
    <property type="evidence" value="ECO:0007669"/>
    <property type="project" value="InterPro"/>
</dbReference>
<feature type="domain" description="Ketosynthase family 3 (KS3)" evidence="5">
    <location>
        <begin position="7"/>
        <end position="353"/>
    </location>
</feature>
<proteinExistence type="inferred from homology"/>
<evidence type="ECO:0000256" key="4">
    <source>
        <dbReference type="RuleBase" id="RU003694"/>
    </source>
</evidence>
<accession>A0A7J0CFS5</accession>
<evidence type="ECO:0000256" key="2">
    <source>
        <dbReference type="ARBA" id="ARBA00022679"/>
    </source>
</evidence>
<keyword evidence="7" id="KW-1185">Reference proteome</keyword>
<dbReference type="PANTHER" id="PTHR11712">
    <property type="entry name" value="POLYKETIDE SYNTHASE-RELATED"/>
    <property type="match status" value="1"/>
</dbReference>
<dbReference type="CDD" id="cd00834">
    <property type="entry name" value="KAS_I_II"/>
    <property type="match status" value="1"/>
</dbReference>
<dbReference type="InterPro" id="IPR000794">
    <property type="entry name" value="Beta-ketoacyl_synthase"/>
</dbReference>
<evidence type="ECO:0000313" key="6">
    <source>
        <dbReference type="EMBL" id="GFN01098.1"/>
    </source>
</evidence>
<reference evidence="6 7" key="1">
    <citation type="submission" date="2020-05" db="EMBL/GenBank/DDBJ databases">
        <title>Whole genome shotgun sequence of Streptomyces fulvorobeus NBRC 15897.</title>
        <authorList>
            <person name="Komaki H."/>
            <person name="Tamura T."/>
        </authorList>
    </citation>
    <scope>NUCLEOTIDE SEQUENCE [LARGE SCALE GENOMIC DNA]</scope>
    <source>
        <strain evidence="6 7">NBRC 15897</strain>
    </source>
</reference>
<dbReference type="InterPro" id="IPR016039">
    <property type="entry name" value="Thiolase-like"/>
</dbReference>
<dbReference type="AlphaFoldDB" id="A0A7J0CFS5"/>
<comment type="caution">
    <text evidence="6">The sequence shown here is derived from an EMBL/GenBank/DDBJ whole genome shotgun (WGS) entry which is preliminary data.</text>
</comment>
<gene>
    <name evidence="6" type="primary">fabF_2</name>
    <name evidence="6" type="ORF">Sfulv_59080</name>
</gene>